<accession>A0A9Q0XYW8</accession>
<protein>
    <submittedName>
        <fullName evidence="1">Uncharacterized protein</fullName>
    </submittedName>
</protein>
<proteinExistence type="predicted"/>
<evidence type="ECO:0000313" key="2">
    <source>
        <dbReference type="Proteomes" id="UP001142489"/>
    </source>
</evidence>
<reference evidence="1" key="1">
    <citation type="journal article" date="2023" name="DNA Res.">
        <title>Chromosome-level genome assembly of Phrynocephalus forsythii using third-generation DNA sequencing and Hi-C analysis.</title>
        <authorList>
            <person name="Qi Y."/>
            <person name="Zhao W."/>
            <person name="Zhao Y."/>
            <person name="Niu C."/>
            <person name="Cao S."/>
            <person name="Zhang Y."/>
        </authorList>
    </citation>
    <scope>NUCLEOTIDE SEQUENCE</scope>
    <source>
        <tissue evidence="1">Muscle</tissue>
    </source>
</reference>
<dbReference type="AlphaFoldDB" id="A0A9Q0XYW8"/>
<keyword evidence="2" id="KW-1185">Reference proteome</keyword>
<dbReference type="EMBL" id="JAPFRF010000004">
    <property type="protein sequence ID" value="KAJ7335002.1"/>
    <property type="molecule type" value="Genomic_DNA"/>
</dbReference>
<gene>
    <name evidence="1" type="ORF">JRQ81_012943</name>
</gene>
<sequence>MVDGEEPEKKRRRLEERRWRLAGERQREMVGMAVDGGCGDNGDWKVAGTM</sequence>
<evidence type="ECO:0000313" key="1">
    <source>
        <dbReference type="EMBL" id="KAJ7335002.1"/>
    </source>
</evidence>
<comment type="caution">
    <text evidence="1">The sequence shown here is derived from an EMBL/GenBank/DDBJ whole genome shotgun (WGS) entry which is preliminary data.</text>
</comment>
<organism evidence="1 2">
    <name type="scientific">Phrynocephalus forsythii</name>
    <dbReference type="NCBI Taxonomy" id="171643"/>
    <lineage>
        <taxon>Eukaryota</taxon>
        <taxon>Metazoa</taxon>
        <taxon>Chordata</taxon>
        <taxon>Craniata</taxon>
        <taxon>Vertebrata</taxon>
        <taxon>Euteleostomi</taxon>
        <taxon>Lepidosauria</taxon>
        <taxon>Squamata</taxon>
        <taxon>Bifurcata</taxon>
        <taxon>Unidentata</taxon>
        <taxon>Episquamata</taxon>
        <taxon>Toxicofera</taxon>
        <taxon>Iguania</taxon>
        <taxon>Acrodonta</taxon>
        <taxon>Agamidae</taxon>
        <taxon>Agaminae</taxon>
        <taxon>Phrynocephalus</taxon>
    </lineage>
</organism>
<name>A0A9Q0XYW8_9SAUR</name>
<dbReference type="Proteomes" id="UP001142489">
    <property type="component" value="Unassembled WGS sequence"/>
</dbReference>